<dbReference type="InterPro" id="IPR011249">
    <property type="entry name" value="Metalloenz_LuxS/M16"/>
</dbReference>
<protein>
    <submittedName>
        <fullName evidence="4">Zinc protease</fullName>
    </submittedName>
</protein>
<dbReference type="EMBL" id="FTNV01000001">
    <property type="protein sequence ID" value="SIR85119.1"/>
    <property type="molecule type" value="Genomic_DNA"/>
</dbReference>
<dbReference type="AlphaFoldDB" id="A0A1N7EAR8"/>
<dbReference type="PANTHER" id="PTHR11851">
    <property type="entry name" value="METALLOPROTEASE"/>
    <property type="match status" value="1"/>
</dbReference>
<feature type="domain" description="Peptidase M16 C-terminal" evidence="3">
    <location>
        <begin position="193"/>
        <end position="367"/>
    </location>
</feature>
<accession>A0A1N7EAR8</accession>
<dbReference type="GO" id="GO:0046872">
    <property type="term" value="F:metal ion binding"/>
    <property type="evidence" value="ECO:0007669"/>
    <property type="project" value="InterPro"/>
</dbReference>
<name>A0A1N7EAR8_9RHOB</name>
<dbReference type="RefSeq" id="WP_076530024.1">
    <property type="nucleotide sequence ID" value="NZ_FOAC01000001.1"/>
</dbReference>
<dbReference type="Pfam" id="PF00675">
    <property type="entry name" value="Peptidase_M16"/>
    <property type="match status" value="1"/>
</dbReference>
<evidence type="ECO:0000313" key="4">
    <source>
        <dbReference type="EMBL" id="SIR85119.1"/>
    </source>
</evidence>
<keyword evidence="4" id="KW-0645">Protease</keyword>
<evidence type="ECO:0000313" key="5">
    <source>
        <dbReference type="Proteomes" id="UP000186019"/>
    </source>
</evidence>
<dbReference type="SUPFAM" id="SSF63411">
    <property type="entry name" value="LuxS/MPP-like metallohydrolase"/>
    <property type="match status" value="2"/>
</dbReference>
<dbReference type="GO" id="GO:0008233">
    <property type="term" value="F:peptidase activity"/>
    <property type="evidence" value="ECO:0007669"/>
    <property type="project" value="UniProtKB-KW"/>
</dbReference>
<dbReference type="InterPro" id="IPR011765">
    <property type="entry name" value="Pept_M16_N"/>
</dbReference>
<gene>
    <name evidence="4" type="ORF">SAMN05421666_0087</name>
</gene>
<dbReference type="PANTHER" id="PTHR11851:SF224">
    <property type="entry name" value="PROCESSING PROTEASE"/>
    <property type="match status" value="1"/>
</dbReference>
<dbReference type="Pfam" id="PF05193">
    <property type="entry name" value="Peptidase_M16_C"/>
    <property type="match status" value="1"/>
</dbReference>
<organism evidence="4 5">
    <name type="scientific">Roseovarius nanhaiticus</name>
    <dbReference type="NCBI Taxonomy" id="573024"/>
    <lineage>
        <taxon>Bacteria</taxon>
        <taxon>Pseudomonadati</taxon>
        <taxon>Pseudomonadota</taxon>
        <taxon>Alphaproteobacteria</taxon>
        <taxon>Rhodobacterales</taxon>
        <taxon>Roseobacteraceae</taxon>
        <taxon>Roseovarius</taxon>
    </lineage>
</organism>
<feature type="chain" id="PRO_5009941294" evidence="1">
    <location>
        <begin position="26"/>
        <end position="441"/>
    </location>
</feature>
<reference evidence="5" key="1">
    <citation type="submission" date="2017-01" db="EMBL/GenBank/DDBJ databases">
        <authorList>
            <person name="Varghese N."/>
            <person name="Submissions S."/>
        </authorList>
    </citation>
    <scope>NUCLEOTIDE SEQUENCE [LARGE SCALE GENOMIC DNA]</scope>
    <source>
        <strain evidence="5">DSM 29590</strain>
    </source>
</reference>
<dbReference type="InterPro" id="IPR050361">
    <property type="entry name" value="MPP/UQCRC_Complex"/>
</dbReference>
<dbReference type="STRING" id="573024.SAMN05216208_2047"/>
<evidence type="ECO:0000259" key="3">
    <source>
        <dbReference type="Pfam" id="PF05193"/>
    </source>
</evidence>
<dbReference type="OrthoDB" id="9811314at2"/>
<dbReference type="Gene3D" id="3.30.830.10">
    <property type="entry name" value="Metalloenzyme, LuxS/M16 peptidase-like"/>
    <property type="match status" value="2"/>
</dbReference>
<dbReference type="InterPro" id="IPR007863">
    <property type="entry name" value="Peptidase_M16_C"/>
</dbReference>
<keyword evidence="1" id="KW-0732">Signal</keyword>
<keyword evidence="4" id="KW-0378">Hydrolase</keyword>
<keyword evidence="5" id="KW-1185">Reference proteome</keyword>
<evidence type="ECO:0000256" key="1">
    <source>
        <dbReference type="SAM" id="SignalP"/>
    </source>
</evidence>
<proteinExistence type="predicted"/>
<feature type="domain" description="Peptidase M16 N-terminal" evidence="2">
    <location>
        <begin position="43"/>
        <end position="181"/>
    </location>
</feature>
<evidence type="ECO:0000259" key="2">
    <source>
        <dbReference type="Pfam" id="PF00675"/>
    </source>
</evidence>
<sequence>MSRPSIARFLLPCLITLTFALPARAEIEVQDLGNPGGIDLWLVEDHTIPFVALEMRFRGGASLDQPGKRGATNLMTGLLEEGAGDMDSRAFARQAEALAASVSYGVGDDTLSVSARFLSENRDAAVELLRTSLVEPAFNQKSIDRVRGQVRSVIQGEQKDPRDIAARTFDAQTFGDHPYATSKDGTLDSIAGLTRDDIVAAHRAALVRDRLYIAAVGDITAEELTKLVERLTDGLPQSSDVPLPGPADVTLPGGATIVEYDTPQSVVTFAQPGIDRDDPDFFAAYLLNQILGGGGFESRLMNEVREKRGLTYGVYSYLVDRDGAQLWMGQVASANDRVATAIEVIRDEWAKMRDTGVTAQELEDAKTYMTGSYPLRFDGNAPIANIAVEMQIEGLPTDYITTRNDKVNAVTLEQINRVARELLDPEKLSFVVVGKPEGLAE</sequence>
<dbReference type="GO" id="GO:0006508">
    <property type="term" value="P:proteolysis"/>
    <property type="evidence" value="ECO:0007669"/>
    <property type="project" value="UniProtKB-KW"/>
</dbReference>
<feature type="signal peptide" evidence="1">
    <location>
        <begin position="1"/>
        <end position="25"/>
    </location>
</feature>
<dbReference type="Proteomes" id="UP000186019">
    <property type="component" value="Unassembled WGS sequence"/>
</dbReference>